<feature type="region of interest" description="Disordered" evidence="11">
    <location>
        <begin position="1"/>
        <end position="20"/>
    </location>
</feature>
<evidence type="ECO:0000256" key="2">
    <source>
        <dbReference type="ARBA" id="ARBA00013184"/>
    </source>
</evidence>
<keyword evidence="4" id="KW-0227">DNA damage</keyword>
<comment type="subcellular location">
    <subcellularLocation>
        <location evidence="1">Nucleus</location>
    </subcellularLocation>
</comment>
<dbReference type="InterPro" id="IPR013178">
    <property type="entry name" value="Histone_AcTrfase_Rtt109/CBP"/>
</dbReference>
<dbReference type="GO" id="GO:0006355">
    <property type="term" value="P:regulation of DNA-templated transcription"/>
    <property type="evidence" value="ECO:0007669"/>
    <property type="project" value="InterPro"/>
</dbReference>
<dbReference type="eggNOG" id="KOG4534">
    <property type="taxonomic scope" value="Eukaryota"/>
</dbReference>
<protein>
    <recommendedName>
        <fullName evidence="2">histone acetyltransferase</fullName>
        <ecNumber evidence="2">2.3.1.48</ecNumber>
    </recommendedName>
</protein>
<evidence type="ECO:0000256" key="1">
    <source>
        <dbReference type="ARBA" id="ARBA00004123"/>
    </source>
</evidence>
<name>G7E8Z1_MIXOS</name>
<dbReference type="FunCoup" id="G7E8Z1">
    <property type="interactions" value="130"/>
</dbReference>
<keyword evidence="10" id="KW-0175">Coiled coil</keyword>
<keyword evidence="6" id="KW-0805">Transcription regulation</keyword>
<dbReference type="InParanoid" id="G7E8Z1"/>
<gene>
    <name evidence="12" type="primary">Mo06310</name>
    <name evidence="12" type="ORF">E5Q_06310</name>
</gene>
<keyword evidence="3" id="KW-0808">Transferase</keyword>
<feature type="coiled-coil region" evidence="10">
    <location>
        <begin position="321"/>
        <end position="348"/>
    </location>
</feature>
<comment type="catalytic activity">
    <reaction evidence="9">
        <text>L-lysyl-[histone] + acetyl-CoA = N(6)-acetyl-L-lysyl-[histone] + CoA + H(+)</text>
        <dbReference type="Rhea" id="RHEA:21992"/>
        <dbReference type="Rhea" id="RHEA-COMP:9845"/>
        <dbReference type="Rhea" id="RHEA-COMP:11338"/>
        <dbReference type="ChEBI" id="CHEBI:15378"/>
        <dbReference type="ChEBI" id="CHEBI:29969"/>
        <dbReference type="ChEBI" id="CHEBI:57287"/>
        <dbReference type="ChEBI" id="CHEBI:57288"/>
        <dbReference type="ChEBI" id="CHEBI:61930"/>
        <dbReference type="EC" id="2.3.1.48"/>
    </reaction>
    <physiologicalReaction direction="left-to-right" evidence="9">
        <dbReference type="Rhea" id="RHEA:21993"/>
    </physiologicalReaction>
</comment>
<evidence type="ECO:0000256" key="6">
    <source>
        <dbReference type="ARBA" id="ARBA00023015"/>
    </source>
</evidence>
<dbReference type="STRING" id="764103.G7E8Z1"/>
<dbReference type="PROSITE" id="PS51728">
    <property type="entry name" value="RTT109_HAT"/>
    <property type="match status" value="1"/>
</dbReference>
<evidence type="ECO:0000256" key="9">
    <source>
        <dbReference type="ARBA" id="ARBA00048940"/>
    </source>
</evidence>
<dbReference type="GO" id="GO:0006974">
    <property type="term" value="P:DNA damage response"/>
    <property type="evidence" value="ECO:0007669"/>
    <property type="project" value="UniProtKB-KW"/>
</dbReference>
<evidence type="ECO:0000256" key="4">
    <source>
        <dbReference type="ARBA" id="ARBA00022763"/>
    </source>
</evidence>
<evidence type="ECO:0000256" key="10">
    <source>
        <dbReference type="SAM" id="Coils"/>
    </source>
</evidence>
<accession>G7E8Z1</accession>
<organism evidence="12 13">
    <name type="scientific">Mixia osmundae (strain CBS 9802 / IAM 14324 / JCM 22182 / KY 12970)</name>
    <dbReference type="NCBI Taxonomy" id="764103"/>
    <lineage>
        <taxon>Eukaryota</taxon>
        <taxon>Fungi</taxon>
        <taxon>Dikarya</taxon>
        <taxon>Basidiomycota</taxon>
        <taxon>Pucciniomycotina</taxon>
        <taxon>Mixiomycetes</taxon>
        <taxon>Mixiales</taxon>
        <taxon>Mixiaceae</taxon>
        <taxon>Mixia</taxon>
    </lineage>
</organism>
<reference evidence="12 13" key="1">
    <citation type="journal article" date="2011" name="J. Gen. Appl. Microbiol.">
        <title>Draft genome sequencing of the enigmatic basidiomycete Mixia osmundae.</title>
        <authorList>
            <person name="Nishida H."/>
            <person name="Nagatsuka Y."/>
            <person name="Sugiyama J."/>
        </authorList>
    </citation>
    <scope>NUCLEOTIDE SEQUENCE [LARGE SCALE GENOMIC DNA]</scope>
    <source>
        <strain evidence="13">CBS 9802 / IAM 14324 / JCM 22182 / KY 12970</strain>
    </source>
</reference>
<keyword evidence="7" id="KW-0804">Transcription</keyword>
<dbReference type="EMBL" id="BABT02000220">
    <property type="protein sequence ID" value="GAA99609.1"/>
    <property type="molecule type" value="Genomic_DNA"/>
</dbReference>
<dbReference type="EC" id="2.3.1.48" evidence="2"/>
<dbReference type="AlphaFoldDB" id="G7E8Z1"/>
<dbReference type="Pfam" id="PF08214">
    <property type="entry name" value="HAT_KAT11"/>
    <property type="match status" value="1"/>
</dbReference>
<dbReference type="InterPro" id="IPR051236">
    <property type="entry name" value="HAT_RTT109-like"/>
</dbReference>
<evidence type="ECO:0000256" key="8">
    <source>
        <dbReference type="ARBA" id="ARBA00023242"/>
    </source>
</evidence>
<evidence type="ECO:0000256" key="5">
    <source>
        <dbReference type="ARBA" id="ARBA00022990"/>
    </source>
</evidence>
<evidence type="ECO:0000256" key="11">
    <source>
        <dbReference type="SAM" id="MobiDB-lite"/>
    </source>
</evidence>
<dbReference type="HOGENOM" id="CLU_019224_0_0_1"/>
<comment type="caution">
    <text evidence="12">The sequence shown here is derived from an EMBL/GenBank/DDBJ whole genome shotgun (WGS) entry which is preliminary data.</text>
</comment>
<reference evidence="12 13" key="2">
    <citation type="journal article" date="2012" name="Open Biol.">
        <title>Characteristics of nucleosomes and linker DNA regions on the genome of the basidiomycete Mixia osmundae revealed by mono- and dinucleosome mapping.</title>
        <authorList>
            <person name="Nishida H."/>
            <person name="Kondo S."/>
            <person name="Matsumoto T."/>
            <person name="Suzuki Y."/>
            <person name="Yoshikawa H."/>
            <person name="Taylor T.D."/>
            <person name="Sugiyama J."/>
        </authorList>
    </citation>
    <scope>NUCLEOTIDE SEQUENCE [LARGE SCALE GENOMIC DNA]</scope>
    <source>
        <strain evidence="13">CBS 9802 / IAM 14324 / JCM 22182 / KY 12970</strain>
    </source>
</reference>
<dbReference type="OrthoDB" id="3361892at2759"/>
<evidence type="ECO:0000313" key="12">
    <source>
        <dbReference type="EMBL" id="GAA99609.1"/>
    </source>
</evidence>
<evidence type="ECO:0000256" key="7">
    <source>
        <dbReference type="ARBA" id="ARBA00023163"/>
    </source>
</evidence>
<keyword evidence="5" id="KW-0007">Acetylation</keyword>
<dbReference type="SMART" id="SM01250">
    <property type="entry name" value="KAT11"/>
    <property type="match status" value="1"/>
</dbReference>
<dbReference type="GO" id="GO:0005634">
    <property type="term" value="C:nucleus"/>
    <property type="evidence" value="ECO:0007669"/>
    <property type="project" value="UniProtKB-SubCell"/>
</dbReference>
<proteinExistence type="predicted"/>
<dbReference type="InterPro" id="IPR016849">
    <property type="entry name" value="Rtt109"/>
</dbReference>
<evidence type="ECO:0000313" key="13">
    <source>
        <dbReference type="Proteomes" id="UP000009131"/>
    </source>
</evidence>
<sequence length="478" mass="53248">MHLQRMGDAGDQPVASTSSPTVSVADDHLVRFLATELERKLFGAKRQLSISVLRSSPRRSHSLFPWATLAREPPYRQERPHVFVEDILVALCERDREQADVPSMGLEASLYTIPATSTCLLYVAKVDTTGLISYSKELSSPARELTRAFLAYHFARPPRGMKRLRVHIFGRAADQYLFPLSADNKGKKVLDDRRLCAWWKSVLSESAPASAERYYLFPGFTELEATRIAPQDTPAWTYGHPYSATSSPLYTTMHVTPLSEASPSPSASSDLVLTVGDLIPNFSDDPKGRYTRSLAQSRAENVGDVGDYDDVVRKAEKASNAALAKLQHDRLERDLSSERARLANVQLDQWWENMAFRQECSGGRICAFFVVVQDEPVDIVPPESRIDPLAGSVAHNVYTTLWQKMHDIDYSSREEAVAKIHDWQAAVSKACDSDTSAICRSITIDRARPDKSEDLKRSAPVAAVTKLMPRKKLKPAAA</sequence>
<keyword evidence="8" id="KW-0539">Nucleus</keyword>
<dbReference type="GO" id="GO:0032931">
    <property type="term" value="F:histone H3K56 acetyltransferase activity"/>
    <property type="evidence" value="ECO:0007669"/>
    <property type="project" value="TreeGrafter"/>
</dbReference>
<dbReference type="PANTHER" id="PTHR31571:SF2">
    <property type="entry name" value="HISTONE ACETYLTRANSFERASE RTT109"/>
    <property type="match status" value="1"/>
</dbReference>
<dbReference type="Proteomes" id="UP000009131">
    <property type="component" value="Unassembled WGS sequence"/>
</dbReference>
<dbReference type="PANTHER" id="PTHR31571">
    <property type="entry name" value="ALTERED INHERITANCE OF MITOCHONDRIA PROTEIN 6"/>
    <property type="match status" value="1"/>
</dbReference>
<keyword evidence="13" id="KW-1185">Reference proteome</keyword>
<evidence type="ECO:0000256" key="3">
    <source>
        <dbReference type="ARBA" id="ARBA00022679"/>
    </source>
</evidence>